<dbReference type="Proteomes" id="UP000552097">
    <property type="component" value="Unassembled WGS sequence"/>
</dbReference>
<dbReference type="InterPro" id="IPR029058">
    <property type="entry name" value="AB_hydrolase_fold"/>
</dbReference>
<dbReference type="AlphaFoldDB" id="A0A7W9M179"/>
<organism evidence="4 5">
    <name type="scientific">Saccharothrix ecbatanensis</name>
    <dbReference type="NCBI Taxonomy" id="1105145"/>
    <lineage>
        <taxon>Bacteria</taxon>
        <taxon>Bacillati</taxon>
        <taxon>Actinomycetota</taxon>
        <taxon>Actinomycetes</taxon>
        <taxon>Pseudonocardiales</taxon>
        <taxon>Pseudonocardiaceae</taxon>
        <taxon>Saccharothrix</taxon>
    </lineage>
</organism>
<dbReference type="PANTHER" id="PTHR45527:SF1">
    <property type="entry name" value="FATTY ACID SYNTHASE"/>
    <property type="match status" value="1"/>
</dbReference>
<dbReference type="InterPro" id="IPR045851">
    <property type="entry name" value="AMP-bd_C_sf"/>
</dbReference>
<dbReference type="SUPFAM" id="SSF47336">
    <property type="entry name" value="ACP-like"/>
    <property type="match status" value="1"/>
</dbReference>
<sequence length="844" mass="92401">MGVRRAEEDTPASREFWKRVLAAGAAAPIARWVSQPTRSPVGRHRRLIPSALAASFTQAAAEFDVPKTALLIAAHAKVLRALTGEREVMTGLVPDGSRAQLPLPCRLDAENGSWRELVARAARTQTDLSAHSDFSVDDLRVELAIADDPFETVLDVSLAAPPREVEPSQVALRVSFHQDGDLLWITIHHRTDLIDDSYARRIAGYHVAALNAIVFEPDTPHEAATLLSEAERRIQFEVLAGPERPLPDRRFHELFEERAREHPDTVAAVSRGVSWTYGELNRQANRIAHAVLARGIQPEDRVAVVTERDLDWLASVIGIFKAGAAYLPIEPEFPAGRIESTLLQSDCRLVLSEPRSDASAREAAKALTGVQIVHIETIYRENHRDDDPGVPVGPDQLAYIYFTSGSTGQPKGAMCEHAGMLNHLFAKIDDFEIGPGQVVAQTAPQCFDISLWQLVSALLVGGRTLIVEQDAVLDVQRYLDLITSSGVEVLQVVPSYLEVVLSQLEEKPRPLGRLRCVSATGEALKKELAARWFATCPDVKLANAYGLTETSDDTNHEVMSEVPTHDTVPLGRAVNNVRVYVVDESLDPVPLGAPGEIVFSGVCVGRGYINDEERTRAAFLTDPHRPGERLYRSGDFGRWLPDGKLEFLGRRDAQVKIRGFRIEIGEIENQLLRVPGVRDAAVVVTTSEGNGERSLAGFYSSAESIPADGPRALLTDRLPEYMVPGALYWLETLPLTGNGKIDKKALTRLAGELGKPRGADRQAPRSATERLLAAAWAEVLKAPADQVGRDDHFFDQGGTSLTAIRLSMRLDRQVSLADVTSHPVLRDLAGLIDAKPEGRAADDQ</sequence>
<dbReference type="InterPro" id="IPR020806">
    <property type="entry name" value="PKS_PP-bd"/>
</dbReference>
<dbReference type="SUPFAM" id="SSF52777">
    <property type="entry name" value="CoA-dependent acyltransferases"/>
    <property type="match status" value="1"/>
</dbReference>
<evidence type="ECO:0000313" key="5">
    <source>
        <dbReference type="Proteomes" id="UP000552097"/>
    </source>
</evidence>
<keyword evidence="1" id="KW-0596">Phosphopantetheine</keyword>
<dbReference type="InterPro" id="IPR000873">
    <property type="entry name" value="AMP-dep_synth/lig_dom"/>
</dbReference>
<dbReference type="Pfam" id="PF13193">
    <property type="entry name" value="AMP-binding_C"/>
    <property type="match status" value="1"/>
</dbReference>
<dbReference type="Gene3D" id="3.30.559.30">
    <property type="entry name" value="Nonribosomal peptide synthetase, condensation domain"/>
    <property type="match status" value="1"/>
</dbReference>
<dbReference type="GO" id="GO:0044550">
    <property type="term" value="P:secondary metabolite biosynthetic process"/>
    <property type="evidence" value="ECO:0007669"/>
    <property type="project" value="TreeGrafter"/>
</dbReference>
<evidence type="ECO:0000259" key="3">
    <source>
        <dbReference type="PROSITE" id="PS50075"/>
    </source>
</evidence>
<dbReference type="InterPro" id="IPR009081">
    <property type="entry name" value="PP-bd_ACP"/>
</dbReference>
<evidence type="ECO:0000256" key="1">
    <source>
        <dbReference type="ARBA" id="ARBA00022450"/>
    </source>
</evidence>
<dbReference type="GO" id="GO:0005737">
    <property type="term" value="C:cytoplasm"/>
    <property type="evidence" value="ECO:0007669"/>
    <property type="project" value="TreeGrafter"/>
</dbReference>
<accession>A0A7W9M179</accession>
<keyword evidence="2" id="KW-0597">Phosphoprotein</keyword>
<evidence type="ECO:0000256" key="2">
    <source>
        <dbReference type="ARBA" id="ARBA00022553"/>
    </source>
</evidence>
<dbReference type="GO" id="GO:0043041">
    <property type="term" value="P:amino acid activation for nonribosomal peptide biosynthetic process"/>
    <property type="evidence" value="ECO:0007669"/>
    <property type="project" value="TreeGrafter"/>
</dbReference>
<reference evidence="4 5" key="1">
    <citation type="submission" date="2020-08" db="EMBL/GenBank/DDBJ databases">
        <title>Sequencing the genomes of 1000 actinobacteria strains.</title>
        <authorList>
            <person name="Klenk H.-P."/>
        </authorList>
    </citation>
    <scope>NUCLEOTIDE SEQUENCE [LARGE SCALE GENOMIC DNA]</scope>
    <source>
        <strain evidence="4 5">DSM 45486</strain>
    </source>
</reference>
<gene>
    <name evidence="4" type="ORF">F4560_003404</name>
</gene>
<evidence type="ECO:0000313" key="4">
    <source>
        <dbReference type="EMBL" id="MBB5803636.1"/>
    </source>
</evidence>
<dbReference type="Pfam" id="PF00550">
    <property type="entry name" value="PP-binding"/>
    <property type="match status" value="1"/>
</dbReference>
<dbReference type="InterPro" id="IPR042099">
    <property type="entry name" value="ANL_N_sf"/>
</dbReference>
<dbReference type="PROSITE" id="PS50075">
    <property type="entry name" value="CARRIER"/>
    <property type="match status" value="1"/>
</dbReference>
<dbReference type="NCBIfam" id="TIGR01733">
    <property type="entry name" value="AA-adenyl-dom"/>
    <property type="match status" value="1"/>
</dbReference>
<dbReference type="InterPro" id="IPR036736">
    <property type="entry name" value="ACP-like_sf"/>
</dbReference>
<dbReference type="SMART" id="SM00823">
    <property type="entry name" value="PKS_PP"/>
    <property type="match status" value="1"/>
</dbReference>
<dbReference type="PROSITE" id="PS00455">
    <property type="entry name" value="AMP_BINDING"/>
    <property type="match status" value="1"/>
</dbReference>
<dbReference type="GO" id="GO:0031177">
    <property type="term" value="F:phosphopantetheine binding"/>
    <property type="evidence" value="ECO:0007669"/>
    <property type="project" value="InterPro"/>
</dbReference>
<dbReference type="Gene3D" id="3.40.50.1820">
    <property type="entry name" value="alpha/beta hydrolase"/>
    <property type="match status" value="1"/>
</dbReference>
<dbReference type="InterPro" id="IPR025110">
    <property type="entry name" value="AMP-bd_C"/>
</dbReference>
<dbReference type="FunFam" id="3.40.50.980:FF:000001">
    <property type="entry name" value="Non-ribosomal peptide synthetase"/>
    <property type="match status" value="1"/>
</dbReference>
<dbReference type="Gene3D" id="3.40.50.12780">
    <property type="entry name" value="N-terminal domain of ligase-like"/>
    <property type="match status" value="1"/>
</dbReference>
<dbReference type="CDD" id="cd05930">
    <property type="entry name" value="A_NRPS"/>
    <property type="match status" value="1"/>
</dbReference>
<dbReference type="EMBL" id="JACHMO010000001">
    <property type="protein sequence ID" value="MBB5803636.1"/>
    <property type="molecule type" value="Genomic_DNA"/>
</dbReference>
<dbReference type="RefSeq" id="WP_184921058.1">
    <property type="nucleotide sequence ID" value="NZ_JACHMO010000001.1"/>
</dbReference>
<dbReference type="SUPFAM" id="SSF56801">
    <property type="entry name" value="Acetyl-CoA synthetase-like"/>
    <property type="match status" value="1"/>
</dbReference>
<dbReference type="Pfam" id="PF00501">
    <property type="entry name" value="AMP-binding"/>
    <property type="match status" value="1"/>
</dbReference>
<keyword evidence="5" id="KW-1185">Reference proteome</keyword>
<name>A0A7W9M179_9PSEU</name>
<dbReference type="InterPro" id="IPR020845">
    <property type="entry name" value="AMP-binding_CS"/>
</dbReference>
<proteinExistence type="predicted"/>
<dbReference type="Gene3D" id="3.30.300.30">
    <property type="match status" value="1"/>
</dbReference>
<comment type="caution">
    <text evidence="4">The sequence shown here is derived from an EMBL/GenBank/DDBJ whole genome shotgun (WGS) entry which is preliminary data.</text>
</comment>
<feature type="domain" description="Carrier" evidence="3">
    <location>
        <begin position="763"/>
        <end position="836"/>
    </location>
</feature>
<dbReference type="PANTHER" id="PTHR45527">
    <property type="entry name" value="NONRIBOSOMAL PEPTIDE SYNTHETASE"/>
    <property type="match status" value="1"/>
</dbReference>
<dbReference type="InterPro" id="IPR010071">
    <property type="entry name" value="AA_adenyl_dom"/>
</dbReference>
<protein>
    <submittedName>
        <fullName evidence="4">Amino acid adenylation domain-containing protein</fullName>
    </submittedName>
</protein>